<proteinExistence type="predicted"/>
<comment type="caution">
    <text evidence="1">The sequence shown here is derived from an EMBL/GenBank/DDBJ whole genome shotgun (WGS) entry which is preliminary data.</text>
</comment>
<evidence type="ECO:0000313" key="1">
    <source>
        <dbReference type="EMBL" id="MDT0398548.1"/>
    </source>
</evidence>
<organism evidence="1 2">
    <name type="scientific">Streptomyces edwardsiae</name>
    <dbReference type="NCBI Taxonomy" id="3075527"/>
    <lineage>
        <taxon>Bacteria</taxon>
        <taxon>Bacillati</taxon>
        <taxon>Actinomycetota</taxon>
        <taxon>Actinomycetes</taxon>
        <taxon>Kitasatosporales</taxon>
        <taxon>Streptomycetaceae</taxon>
        <taxon>Streptomyces</taxon>
    </lineage>
</organism>
<keyword evidence="2" id="KW-1185">Reference proteome</keyword>
<dbReference type="EMBL" id="JAVRFA010000052">
    <property type="protein sequence ID" value="MDT0398548.1"/>
    <property type="molecule type" value="Genomic_DNA"/>
</dbReference>
<reference evidence="2" key="1">
    <citation type="submission" date="2023-07" db="EMBL/GenBank/DDBJ databases">
        <title>30 novel species of actinomycetes from the DSMZ collection.</title>
        <authorList>
            <person name="Nouioui I."/>
        </authorList>
    </citation>
    <scope>NUCLEOTIDE SEQUENCE [LARGE SCALE GENOMIC DNA]</scope>
    <source>
        <strain evidence="2">DSM 41636</strain>
    </source>
</reference>
<protein>
    <submittedName>
        <fullName evidence="1">Uncharacterized protein</fullName>
    </submittedName>
</protein>
<evidence type="ECO:0000313" key="2">
    <source>
        <dbReference type="Proteomes" id="UP001183881"/>
    </source>
</evidence>
<gene>
    <name evidence="1" type="ORF">RM705_28185</name>
</gene>
<dbReference type="RefSeq" id="WP_311647514.1">
    <property type="nucleotide sequence ID" value="NZ_JAVRFA010000052.1"/>
</dbReference>
<dbReference type="Proteomes" id="UP001183881">
    <property type="component" value="Unassembled WGS sequence"/>
</dbReference>
<accession>A0ABU2Q289</accession>
<sequence length="155" mass="17112">MTATTADAPRLADEVHTSAVWIARALESSGYRADFTPMSLRDVERFMAEHSDHGIAVEGGLLATGLAPRLFALGAYLGETVRRSAGGSWEADDDAPPCEADIRLRLPDGSVIWPVQRILKRFRHGCEDSLIGYAMGLGLQPARPRARWRRRARTR</sequence>
<name>A0ABU2Q289_9ACTN</name>